<dbReference type="Pfam" id="PF01557">
    <property type="entry name" value="FAA_hydrolase"/>
    <property type="match status" value="1"/>
</dbReference>
<dbReference type="GO" id="GO:0046872">
    <property type="term" value="F:metal ion binding"/>
    <property type="evidence" value="ECO:0007669"/>
    <property type="project" value="UniProtKB-KW"/>
</dbReference>
<evidence type="ECO:0000256" key="13">
    <source>
        <dbReference type="ARBA" id="ARBA00047973"/>
    </source>
</evidence>
<comment type="catalytic activity">
    <reaction evidence="12">
        <text>3-fumarylpyruvate + H2O = fumarate + pyruvate + H(+)</text>
        <dbReference type="Rhea" id="RHEA:26168"/>
        <dbReference type="ChEBI" id="CHEBI:15361"/>
        <dbReference type="ChEBI" id="CHEBI:15377"/>
        <dbReference type="ChEBI" id="CHEBI:15378"/>
        <dbReference type="ChEBI" id="CHEBI:16854"/>
        <dbReference type="ChEBI" id="CHEBI:29806"/>
    </reaction>
</comment>
<evidence type="ECO:0000256" key="14">
    <source>
        <dbReference type="ARBA" id="ARBA00048846"/>
    </source>
</evidence>
<evidence type="ECO:0000256" key="5">
    <source>
        <dbReference type="ARBA" id="ARBA00039040"/>
    </source>
</evidence>
<evidence type="ECO:0000259" key="15">
    <source>
        <dbReference type="Pfam" id="PF01557"/>
    </source>
</evidence>
<dbReference type="GO" id="GO:0008948">
    <property type="term" value="F:oxaloacetate decarboxylase activity"/>
    <property type="evidence" value="ECO:0007669"/>
    <property type="project" value="UniProtKB-EC"/>
</dbReference>
<evidence type="ECO:0000256" key="11">
    <source>
        <dbReference type="ARBA" id="ARBA00047858"/>
    </source>
</evidence>
<comment type="catalytic activity">
    <reaction evidence="14">
        <text>acetylpyruvate + H2O = acetate + pyruvate + H(+)</text>
        <dbReference type="Rhea" id="RHEA:16097"/>
        <dbReference type="ChEBI" id="CHEBI:15360"/>
        <dbReference type="ChEBI" id="CHEBI:15361"/>
        <dbReference type="ChEBI" id="CHEBI:15377"/>
        <dbReference type="ChEBI" id="CHEBI:15378"/>
        <dbReference type="ChEBI" id="CHEBI:30089"/>
    </reaction>
</comment>
<dbReference type="FunFam" id="3.90.850.10:FF:000003">
    <property type="entry name" value="Fumarylacetoacetate hydrolase domain-containing 1"/>
    <property type="match status" value="1"/>
</dbReference>
<proteinExistence type="inferred from homology"/>
<dbReference type="EMBL" id="GDRN01078947">
    <property type="protein sequence ID" value="JAI62485.1"/>
    <property type="molecule type" value="Transcribed_RNA"/>
</dbReference>
<name>A0A0P4W968_SCYOL</name>
<dbReference type="InterPro" id="IPR036663">
    <property type="entry name" value="Fumarylacetoacetase_C_sf"/>
</dbReference>
<comment type="catalytic activity">
    <reaction evidence="8">
        <text>oxaloacetate = enol-oxaloacetate</text>
        <dbReference type="Rhea" id="RHEA:16021"/>
        <dbReference type="ChEBI" id="CHEBI:16452"/>
        <dbReference type="ChEBI" id="CHEBI:17479"/>
        <dbReference type="EC" id="5.3.2.2"/>
    </reaction>
    <physiologicalReaction direction="right-to-left" evidence="8">
        <dbReference type="Rhea" id="RHEA:16023"/>
    </physiologicalReaction>
</comment>
<evidence type="ECO:0000256" key="7">
    <source>
        <dbReference type="ARBA" id="ARBA00044830"/>
    </source>
</evidence>
<dbReference type="NCBIfam" id="NF007967">
    <property type="entry name" value="PRK10691.1"/>
    <property type="match status" value="1"/>
</dbReference>
<dbReference type="GO" id="GO:0018773">
    <property type="term" value="F:acetylpyruvate hydrolase activity"/>
    <property type="evidence" value="ECO:0007669"/>
    <property type="project" value="TreeGrafter"/>
</dbReference>
<evidence type="ECO:0000256" key="2">
    <source>
        <dbReference type="ARBA" id="ARBA00012947"/>
    </source>
</evidence>
<feature type="domain" description="Fumarylacetoacetase-like C-terminal" evidence="15">
    <location>
        <begin position="22"/>
        <end position="220"/>
    </location>
</feature>
<dbReference type="AlphaFoldDB" id="A0A0P4W968"/>
<evidence type="ECO:0000256" key="3">
    <source>
        <dbReference type="ARBA" id="ARBA00022723"/>
    </source>
</evidence>
<dbReference type="EC" id="3.7.1.5" evidence="5"/>
<dbReference type="EC" id="5.3.2.2" evidence="9"/>
<organism evidence="16">
    <name type="scientific">Scylla olivacea</name>
    <name type="common">Orange mud crab</name>
    <name type="synonym">Cancer olivacea</name>
    <dbReference type="NCBI Taxonomy" id="85551"/>
    <lineage>
        <taxon>Eukaryota</taxon>
        <taxon>Metazoa</taxon>
        <taxon>Ecdysozoa</taxon>
        <taxon>Arthropoda</taxon>
        <taxon>Crustacea</taxon>
        <taxon>Multicrustacea</taxon>
        <taxon>Malacostraca</taxon>
        <taxon>Eumalacostraca</taxon>
        <taxon>Eucarida</taxon>
        <taxon>Decapoda</taxon>
        <taxon>Pleocyemata</taxon>
        <taxon>Brachyura</taxon>
        <taxon>Eubrachyura</taxon>
        <taxon>Portunoidea</taxon>
        <taxon>Portunidae</taxon>
        <taxon>Portuninae</taxon>
        <taxon>Scylla</taxon>
    </lineage>
</organism>
<keyword evidence="3" id="KW-0479">Metal-binding</keyword>
<reference evidence="16" key="1">
    <citation type="submission" date="2015-09" db="EMBL/GenBank/DDBJ databases">
        <title>Scylla olivacea transcriptome.</title>
        <authorList>
            <person name="Ikhwanuddin M."/>
        </authorList>
    </citation>
    <scope>NUCLEOTIDE SEQUENCE</scope>
</reference>
<dbReference type="GO" id="GO:0005739">
    <property type="term" value="C:mitochondrion"/>
    <property type="evidence" value="ECO:0007669"/>
    <property type="project" value="TreeGrafter"/>
</dbReference>
<comment type="catalytic activity">
    <reaction evidence="11">
        <text>a 3-acylpyruvate + H2O = a carboxylate + pyruvate + H(+)</text>
        <dbReference type="Rhea" id="RHEA:19009"/>
        <dbReference type="ChEBI" id="CHEBI:15361"/>
        <dbReference type="ChEBI" id="CHEBI:15377"/>
        <dbReference type="ChEBI" id="CHEBI:15378"/>
        <dbReference type="ChEBI" id="CHEBI:29067"/>
        <dbReference type="ChEBI" id="CHEBI:57278"/>
        <dbReference type="EC" id="3.7.1.5"/>
    </reaction>
</comment>
<dbReference type="GO" id="GO:0047621">
    <property type="term" value="F:acylpyruvate hydrolase activity"/>
    <property type="evidence" value="ECO:0007669"/>
    <property type="project" value="UniProtKB-EC"/>
</dbReference>
<dbReference type="PANTHER" id="PTHR11820:SF7">
    <property type="entry name" value="ACYLPYRUVASE FAHD1, MITOCHONDRIAL"/>
    <property type="match status" value="1"/>
</dbReference>
<evidence type="ECO:0000256" key="4">
    <source>
        <dbReference type="ARBA" id="ARBA00032305"/>
    </source>
</evidence>
<evidence type="ECO:0000256" key="10">
    <source>
        <dbReference type="ARBA" id="ARBA00044980"/>
    </source>
</evidence>
<dbReference type="GO" id="GO:0050163">
    <property type="term" value="F:oxaloacetate tautomerase activity"/>
    <property type="evidence" value="ECO:0007669"/>
    <property type="project" value="UniProtKB-EC"/>
</dbReference>
<comment type="similarity">
    <text evidence="1">Belongs to the FAH family.</text>
</comment>
<dbReference type="PANTHER" id="PTHR11820">
    <property type="entry name" value="ACYLPYRUVASE"/>
    <property type="match status" value="1"/>
</dbReference>
<evidence type="ECO:0000256" key="9">
    <source>
        <dbReference type="ARBA" id="ARBA00044973"/>
    </source>
</evidence>
<dbReference type="Gene3D" id="3.90.850.10">
    <property type="entry name" value="Fumarylacetoacetase-like, C-terminal domain"/>
    <property type="match status" value="1"/>
</dbReference>
<accession>A0A0P4W968</accession>
<dbReference type="SUPFAM" id="SSF56529">
    <property type="entry name" value="FAH"/>
    <property type="match status" value="1"/>
</dbReference>
<comment type="catalytic activity">
    <reaction evidence="13">
        <text>oxaloacetate + H(+) = pyruvate + CO2</text>
        <dbReference type="Rhea" id="RHEA:15641"/>
        <dbReference type="ChEBI" id="CHEBI:15361"/>
        <dbReference type="ChEBI" id="CHEBI:15378"/>
        <dbReference type="ChEBI" id="CHEBI:16452"/>
        <dbReference type="ChEBI" id="CHEBI:16526"/>
        <dbReference type="EC" id="4.1.1.112"/>
    </reaction>
</comment>
<evidence type="ECO:0000256" key="8">
    <source>
        <dbReference type="ARBA" id="ARBA00044911"/>
    </source>
</evidence>
<protein>
    <recommendedName>
        <fullName evidence="10">Oxaloacetate tautomerase FAHD1, mitochondrial</fullName>
        <ecNumber evidence="5">3.7.1.5</ecNumber>
        <ecNumber evidence="2">4.1.1.112</ecNumber>
        <ecNumber evidence="9">5.3.2.2</ecNumber>
    </recommendedName>
    <alternativeName>
        <fullName evidence="7">Acylpyruvase FAHD1</fullName>
    </alternativeName>
    <alternativeName>
        <fullName evidence="6">Fumarylacetoacetate hydrolase domain-containing protein 1</fullName>
    </alternativeName>
    <alternativeName>
        <fullName evidence="4">Oxaloacetate decarboxylase</fullName>
    </alternativeName>
</protein>
<dbReference type="EC" id="4.1.1.112" evidence="2"/>
<evidence type="ECO:0000256" key="1">
    <source>
        <dbReference type="ARBA" id="ARBA00010211"/>
    </source>
</evidence>
<evidence type="ECO:0000313" key="16">
    <source>
        <dbReference type="EMBL" id="JAI62485.1"/>
    </source>
</evidence>
<dbReference type="InterPro" id="IPR011234">
    <property type="entry name" value="Fumarylacetoacetase-like_C"/>
</dbReference>
<evidence type="ECO:0000256" key="6">
    <source>
        <dbReference type="ARBA" id="ARBA00042340"/>
    </source>
</evidence>
<dbReference type="GO" id="GO:0019752">
    <property type="term" value="P:carboxylic acid metabolic process"/>
    <property type="evidence" value="ECO:0007669"/>
    <property type="project" value="UniProtKB-ARBA"/>
</dbReference>
<sequence>MAAQAMTGAQNFSRFVHWGRNIVAVGRNYKDHCKELGNAVPTKPMLFMKPPSTYLEEGAGPILIPRGCQDFHHEIELGIVIGETCRDVPESEVLGRIAGYALTLDMTARDFQEEAKKKGNPWTLAKCFDTALPVSRFITKEELKDPSDVRIWCKVNGEARQDGNTSDMVFPIATLISYISRYFTLQPGDLVLTGTPAGVGPVTPGDMLTAGIGNILTMEFSIAQRE</sequence>
<evidence type="ECO:0000256" key="12">
    <source>
        <dbReference type="ARBA" id="ARBA00047963"/>
    </source>
</evidence>